<name>A0A5A5TL03_9CHLR</name>
<gene>
    <name evidence="2" type="ORF">KDI_55590</name>
</gene>
<dbReference type="InterPro" id="IPR041664">
    <property type="entry name" value="AAA_16"/>
</dbReference>
<dbReference type="Gene3D" id="3.40.50.300">
    <property type="entry name" value="P-loop containing nucleotide triphosphate hydrolases"/>
    <property type="match status" value="1"/>
</dbReference>
<organism evidence="2 3">
    <name type="scientific">Dictyobacter arantiisoli</name>
    <dbReference type="NCBI Taxonomy" id="2014874"/>
    <lineage>
        <taxon>Bacteria</taxon>
        <taxon>Bacillati</taxon>
        <taxon>Chloroflexota</taxon>
        <taxon>Ktedonobacteria</taxon>
        <taxon>Ktedonobacterales</taxon>
        <taxon>Dictyobacteraceae</taxon>
        <taxon>Dictyobacter</taxon>
    </lineage>
</organism>
<reference evidence="2 3" key="1">
    <citation type="submission" date="2019-01" db="EMBL/GenBank/DDBJ databases">
        <title>Draft genome sequence of Dictyobacter sp. Uno17.</title>
        <authorList>
            <person name="Wang C.M."/>
            <person name="Zheng Y."/>
            <person name="Sakai Y."/>
            <person name="Abe K."/>
            <person name="Yokota A."/>
            <person name="Yabe S."/>
        </authorList>
    </citation>
    <scope>NUCLEOTIDE SEQUENCE [LARGE SCALE GENOMIC DNA]</scope>
    <source>
        <strain evidence="2 3">Uno17</strain>
    </source>
</reference>
<evidence type="ECO:0000313" key="2">
    <source>
        <dbReference type="EMBL" id="GCF11995.1"/>
    </source>
</evidence>
<dbReference type="EMBL" id="BIXY01000199">
    <property type="protein sequence ID" value="GCF11995.1"/>
    <property type="molecule type" value="Genomic_DNA"/>
</dbReference>
<dbReference type="PANTHER" id="PTHR47691">
    <property type="entry name" value="REGULATOR-RELATED"/>
    <property type="match status" value="1"/>
</dbReference>
<dbReference type="SUPFAM" id="SSF52540">
    <property type="entry name" value="P-loop containing nucleoside triphosphate hydrolases"/>
    <property type="match status" value="1"/>
</dbReference>
<sequence>MKTSMDAIRFGKWISEQRRKQGWSSQRTLIEAVHEDPLLKDTHLSEDFLARLEAGRLTYPFRGHVRQQVLALAWLLCRTSREVQAYLQAASLRELRPSENAIVQALYEHVSSEPVSTVMMLPARPPRLLGRDALVQTVLQQICTTERGLCALTGMPGVGKSALAAEIVHQLATSGSRRVFQDGIITLSCTGRRGALGLITLLNEIIDIFSQSSSDSQSEPHAARKRGQFNHHASHLFLLEHMETDLAAAVDRVRMLLLDKHVLFVLDDLDPQFPLHEALDALSGSTQFMAAGAQGRYRSNAQRVVLTTSRHVPLPSLMNHHLLIPSLSQVDACELFANLTASQLKFQPEDRESWRLVEQICTLVGGLPLAVELIAQAATVKGIPLLLLAATVAHNPFHPLLDENGKLTRLFEEAFQPIEAAQREAFSLLALLGPQEFSLETATVLALQDNIDTLSLKRSPAHALFASSNTTDRSFLATSPPFHLPFEQNYEAETISAEMRQTSLLPVSILTHTALVLGQFVNYSLLQLIDRQQAGGSGTTSLNHQSFYRLHPLLYMYARNRLQDISSARLTQVRNNLHTYAQTKRGE</sequence>
<dbReference type="GO" id="GO:0043531">
    <property type="term" value="F:ADP binding"/>
    <property type="evidence" value="ECO:0007669"/>
    <property type="project" value="InterPro"/>
</dbReference>
<accession>A0A5A5TL03</accession>
<comment type="caution">
    <text evidence="2">The sequence shown here is derived from an EMBL/GenBank/DDBJ whole genome shotgun (WGS) entry which is preliminary data.</text>
</comment>
<dbReference type="Proteomes" id="UP000322530">
    <property type="component" value="Unassembled WGS sequence"/>
</dbReference>
<dbReference type="AlphaFoldDB" id="A0A5A5TL03"/>
<proteinExistence type="predicted"/>
<keyword evidence="3" id="KW-1185">Reference proteome</keyword>
<dbReference type="InterPro" id="IPR027417">
    <property type="entry name" value="P-loop_NTPase"/>
</dbReference>
<dbReference type="PANTHER" id="PTHR47691:SF3">
    <property type="entry name" value="HTH-TYPE TRANSCRIPTIONAL REGULATOR RV0890C-RELATED"/>
    <property type="match status" value="1"/>
</dbReference>
<feature type="domain" description="Orc1-like AAA ATPase" evidence="1">
    <location>
        <begin position="127"/>
        <end position="278"/>
    </location>
</feature>
<evidence type="ECO:0000259" key="1">
    <source>
        <dbReference type="Pfam" id="PF13191"/>
    </source>
</evidence>
<dbReference type="OrthoDB" id="581105at2"/>
<protein>
    <recommendedName>
        <fullName evidence="1">Orc1-like AAA ATPase domain-containing protein</fullName>
    </recommendedName>
</protein>
<dbReference type="PRINTS" id="PR00364">
    <property type="entry name" value="DISEASERSIST"/>
</dbReference>
<evidence type="ECO:0000313" key="3">
    <source>
        <dbReference type="Proteomes" id="UP000322530"/>
    </source>
</evidence>
<dbReference type="Pfam" id="PF13191">
    <property type="entry name" value="AAA_16"/>
    <property type="match status" value="1"/>
</dbReference>
<dbReference type="RefSeq" id="WP_149404786.1">
    <property type="nucleotide sequence ID" value="NZ_BIXY01000199.1"/>
</dbReference>